<protein>
    <recommendedName>
        <fullName evidence="5">F-box domain-containing protein</fullName>
    </recommendedName>
</protein>
<dbReference type="Proteomes" id="UP001172102">
    <property type="component" value="Unassembled WGS sequence"/>
</dbReference>
<organism evidence="3 4">
    <name type="scientific">Lasiosphaeris hirsuta</name>
    <dbReference type="NCBI Taxonomy" id="260670"/>
    <lineage>
        <taxon>Eukaryota</taxon>
        <taxon>Fungi</taxon>
        <taxon>Dikarya</taxon>
        <taxon>Ascomycota</taxon>
        <taxon>Pezizomycotina</taxon>
        <taxon>Sordariomycetes</taxon>
        <taxon>Sordariomycetidae</taxon>
        <taxon>Sordariales</taxon>
        <taxon>Lasiosphaeriaceae</taxon>
        <taxon>Lasiosphaeris</taxon>
    </lineage>
</organism>
<reference evidence="3" key="1">
    <citation type="submission" date="2023-06" db="EMBL/GenBank/DDBJ databases">
        <title>Genome-scale phylogeny and comparative genomics of the fungal order Sordariales.</title>
        <authorList>
            <consortium name="Lawrence Berkeley National Laboratory"/>
            <person name="Hensen N."/>
            <person name="Bonometti L."/>
            <person name="Westerberg I."/>
            <person name="Brannstrom I.O."/>
            <person name="Guillou S."/>
            <person name="Cros-Aarteil S."/>
            <person name="Calhoun S."/>
            <person name="Haridas S."/>
            <person name="Kuo A."/>
            <person name="Mondo S."/>
            <person name="Pangilinan J."/>
            <person name="Riley R."/>
            <person name="Labutti K."/>
            <person name="Andreopoulos B."/>
            <person name="Lipzen A."/>
            <person name="Chen C."/>
            <person name="Yanf M."/>
            <person name="Daum C."/>
            <person name="Ng V."/>
            <person name="Clum A."/>
            <person name="Steindorff A."/>
            <person name="Ohm R."/>
            <person name="Martin F."/>
            <person name="Silar P."/>
            <person name="Natvig D."/>
            <person name="Lalanne C."/>
            <person name="Gautier V."/>
            <person name="Ament-Velasquez S.L."/>
            <person name="Kruys A."/>
            <person name="Hutchinson M.I."/>
            <person name="Powell A.J."/>
            <person name="Barry K."/>
            <person name="Miller A.N."/>
            <person name="Grigoriev I.V."/>
            <person name="Debuchy R."/>
            <person name="Gladieux P."/>
            <person name="Thoren M.H."/>
            <person name="Johannesson H."/>
        </authorList>
    </citation>
    <scope>NUCLEOTIDE SEQUENCE</scope>
    <source>
        <strain evidence="3">SMH4607-1</strain>
    </source>
</reference>
<dbReference type="SUPFAM" id="SSF52047">
    <property type="entry name" value="RNI-like"/>
    <property type="match status" value="1"/>
</dbReference>
<feature type="compositionally biased region" description="Basic and acidic residues" evidence="1">
    <location>
        <begin position="631"/>
        <end position="641"/>
    </location>
</feature>
<dbReference type="AlphaFoldDB" id="A0AA40APK0"/>
<dbReference type="InterPro" id="IPR032675">
    <property type="entry name" value="LRR_dom_sf"/>
</dbReference>
<gene>
    <name evidence="3" type="ORF">B0H67DRAFT_551952</name>
</gene>
<evidence type="ECO:0000256" key="1">
    <source>
        <dbReference type="SAM" id="MobiDB-lite"/>
    </source>
</evidence>
<evidence type="ECO:0000313" key="4">
    <source>
        <dbReference type="Proteomes" id="UP001172102"/>
    </source>
</evidence>
<evidence type="ECO:0000256" key="2">
    <source>
        <dbReference type="SAM" id="SignalP"/>
    </source>
</evidence>
<feature type="region of interest" description="Disordered" evidence="1">
    <location>
        <begin position="604"/>
        <end position="641"/>
    </location>
</feature>
<feature type="region of interest" description="Disordered" evidence="1">
    <location>
        <begin position="456"/>
        <end position="501"/>
    </location>
</feature>
<feature type="chain" id="PRO_5041305496" description="F-box domain-containing protein" evidence="2">
    <location>
        <begin position="20"/>
        <end position="641"/>
    </location>
</feature>
<name>A0AA40APK0_9PEZI</name>
<keyword evidence="4" id="KW-1185">Reference proteome</keyword>
<comment type="caution">
    <text evidence="3">The sequence shown here is derived from an EMBL/GenBank/DDBJ whole genome shotgun (WGS) entry which is preliminary data.</text>
</comment>
<feature type="compositionally biased region" description="Pro residues" evidence="1">
    <location>
        <begin position="458"/>
        <end position="468"/>
    </location>
</feature>
<keyword evidence="2" id="KW-0732">Signal</keyword>
<dbReference type="EMBL" id="JAUKUA010000003">
    <property type="protein sequence ID" value="KAK0719627.1"/>
    <property type="molecule type" value="Genomic_DNA"/>
</dbReference>
<sequence length="641" mass="69916">MATFASVLAFARLPLPVLQRIFAFVCPHSQDNSYDACEESSVLGACMLCDMRDLAHCVSVNKTWRAEATKLMYHSIRIDVVHYCDLEDVLAEKRKRRSFFDRNGEPEDTTKTRLKLLSRTLREEPVRLGRIVQFLKMPYMLRGSPESQADLARTIAVTPNVRYIDLPEGFYADEPLFMTLRLEVQARCHELRKMTYMSGSERSLQALAVGNVWTMLEVLELVQINVNPALIRQVLGNLGNLRALKITDTEHILDETLAWNDVLPPFPALEEFILKKVPNVTAEGIKAWLSMPAARDALKVISLNTTGVHVWALQEVLAHAPALKHMSIIDSVAADMPTAVGSHSVPPLSSTSLETLHYEVTKDKTAHKYSDVLSSYHNYLANSLLSGGLPNLHAVYVCNSHFPDLLIGLPPPTPGFAEGGIARPSSSNSNSNFSPRHSNFNNNNWISGFSPMSSPYANNPPFPQPSPTQQPRAPAHNHRFSSNNPFAAMVSTPAPPSAGSGNRLPAKLEVFTKGHNELGWSFVKVPGFNGVPASSNAAGAGGRGENGRPLSSYGLGNDVLGGYAAGWSSEGGARRNVFVGGGGGFLPVPSPEGHRRGGSTVIGGITGGFGRTSPDEEAVDEWPRPRSSAGETKRERLDLWR</sequence>
<dbReference type="Gene3D" id="3.80.10.10">
    <property type="entry name" value="Ribonuclease Inhibitor"/>
    <property type="match status" value="1"/>
</dbReference>
<feature type="signal peptide" evidence="2">
    <location>
        <begin position="1"/>
        <end position="19"/>
    </location>
</feature>
<accession>A0AA40APK0</accession>
<evidence type="ECO:0000313" key="3">
    <source>
        <dbReference type="EMBL" id="KAK0719627.1"/>
    </source>
</evidence>
<evidence type="ECO:0008006" key="5">
    <source>
        <dbReference type="Google" id="ProtNLM"/>
    </source>
</evidence>
<proteinExistence type="predicted"/>